<comment type="similarity">
    <text evidence="1">Belongs to the carbohydrate kinase PfkB family.</text>
</comment>
<evidence type="ECO:0000313" key="5">
    <source>
        <dbReference type="EMBL" id="CAB4976018.1"/>
    </source>
</evidence>
<accession>A0A6J7M7E2</accession>
<dbReference type="EMBL" id="CAFBNE010000266">
    <property type="protein sequence ID" value="CAB4976018.1"/>
    <property type="molecule type" value="Genomic_DNA"/>
</dbReference>
<dbReference type="Pfam" id="PF00294">
    <property type="entry name" value="PfkB"/>
    <property type="match status" value="1"/>
</dbReference>
<sequence>MAEVCLVVDDAMSVAPDAEVHQYALSCGGSAANFACCGSALGMSVELMSQMGDDSVTPMLSADLSAFDVGVRFVRRHAGPNSVCVIVIGPDGERRFMSHRGPESTEGPHDLRTLDGIDWVHVSGFVFQREVSAQRVWSLIQHARTSGLTISLDPSPMMTPYVKDVNPALLSHVDYLFPNAFEARALTGLQDPEQAAERLLEMGAAFVALTQGADGVLLRGPTIDQQLPAAPQPRVQDSTGAGDAFAAGFVAATRQGADPVDAARTGTLAAAAVIARVGGHSGAVDLQGR</sequence>
<dbReference type="InterPro" id="IPR011611">
    <property type="entry name" value="PfkB_dom"/>
</dbReference>
<gene>
    <name evidence="5" type="ORF">UFOPK3772_03690</name>
</gene>
<evidence type="ECO:0000256" key="3">
    <source>
        <dbReference type="ARBA" id="ARBA00022777"/>
    </source>
</evidence>
<dbReference type="Gene3D" id="3.40.1190.20">
    <property type="match status" value="1"/>
</dbReference>
<dbReference type="PANTHER" id="PTHR10584:SF166">
    <property type="entry name" value="RIBOKINASE"/>
    <property type="match status" value="1"/>
</dbReference>
<evidence type="ECO:0000259" key="4">
    <source>
        <dbReference type="Pfam" id="PF00294"/>
    </source>
</evidence>
<dbReference type="InterPro" id="IPR002139">
    <property type="entry name" value="Ribo/fructo_kinase"/>
</dbReference>
<evidence type="ECO:0000256" key="2">
    <source>
        <dbReference type="ARBA" id="ARBA00022679"/>
    </source>
</evidence>
<dbReference type="PROSITE" id="PS00584">
    <property type="entry name" value="PFKB_KINASES_2"/>
    <property type="match status" value="1"/>
</dbReference>
<dbReference type="PROSITE" id="PS00583">
    <property type="entry name" value="PFKB_KINASES_1"/>
    <property type="match status" value="1"/>
</dbReference>
<feature type="domain" description="Carbohydrate kinase PfkB" evidence="4">
    <location>
        <begin position="17"/>
        <end position="280"/>
    </location>
</feature>
<dbReference type="GO" id="GO:0006796">
    <property type="term" value="P:phosphate-containing compound metabolic process"/>
    <property type="evidence" value="ECO:0007669"/>
    <property type="project" value="UniProtKB-ARBA"/>
</dbReference>
<protein>
    <submittedName>
        <fullName evidence="5">Unannotated protein</fullName>
    </submittedName>
</protein>
<dbReference type="InterPro" id="IPR002173">
    <property type="entry name" value="Carboh/pur_kinase_PfkB_CS"/>
</dbReference>
<dbReference type="SUPFAM" id="SSF53613">
    <property type="entry name" value="Ribokinase-like"/>
    <property type="match status" value="1"/>
</dbReference>
<keyword evidence="3" id="KW-0418">Kinase</keyword>
<dbReference type="PANTHER" id="PTHR10584">
    <property type="entry name" value="SUGAR KINASE"/>
    <property type="match status" value="1"/>
</dbReference>
<name>A0A6J7M7E2_9ZZZZ</name>
<evidence type="ECO:0000256" key="1">
    <source>
        <dbReference type="ARBA" id="ARBA00010688"/>
    </source>
</evidence>
<reference evidence="5" key="1">
    <citation type="submission" date="2020-05" db="EMBL/GenBank/DDBJ databases">
        <authorList>
            <person name="Chiriac C."/>
            <person name="Salcher M."/>
            <person name="Ghai R."/>
            <person name="Kavagutti S V."/>
        </authorList>
    </citation>
    <scope>NUCLEOTIDE SEQUENCE</scope>
</reference>
<proteinExistence type="inferred from homology"/>
<dbReference type="AlphaFoldDB" id="A0A6J7M7E2"/>
<dbReference type="InterPro" id="IPR029056">
    <property type="entry name" value="Ribokinase-like"/>
</dbReference>
<keyword evidence="2" id="KW-0808">Transferase</keyword>
<dbReference type="GO" id="GO:0016301">
    <property type="term" value="F:kinase activity"/>
    <property type="evidence" value="ECO:0007669"/>
    <property type="project" value="UniProtKB-KW"/>
</dbReference>
<dbReference type="PRINTS" id="PR00990">
    <property type="entry name" value="RIBOKINASE"/>
</dbReference>
<organism evidence="5">
    <name type="scientific">freshwater metagenome</name>
    <dbReference type="NCBI Taxonomy" id="449393"/>
    <lineage>
        <taxon>unclassified sequences</taxon>
        <taxon>metagenomes</taxon>
        <taxon>ecological metagenomes</taxon>
    </lineage>
</organism>
<dbReference type="CDD" id="cd01166">
    <property type="entry name" value="KdgK"/>
    <property type="match status" value="1"/>
</dbReference>